<protein>
    <submittedName>
        <fullName evidence="2">Uncharacterized protein</fullName>
    </submittedName>
</protein>
<dbReference type="RefSeq" id="WP_409659207.1">
    <property type="nucleotide sequence ID" value="NZ_JBKBUW010000098.1"/>
</dbReference>
<evidence type="ECO:0000256" key="1">
    <source>
        <dbReference type="SAM" id="Phobius"/>
    </source>
</evidence>
<dbReference type="EMBL" id="DSWI01000016">
    <property type="protein sequence ID" value="HFG20706.1"/>
    <property type="molecule type" value="Genomic_DNA"/>
</dbReference>
<proteinExistence type="predicted"/>
<keyword evidence="1" id="KW-1133">Transmembrane helix</keyword>
<sequence length="118" mass="13616">MKRLRESLLYSSGIVVARELISPSSDLGVLVLRFTIVFALVYFLHPFITYLEEKFLRKFARGSQRKFAAYEASFMTFGVVVLFYLLWPGVFWLVLLVVGVASYLLLYYLVLWLNSTTG</sequence>
<evidence type="ECO:0000313" key="2">
    <source>
        <dbReference type="EMBL" id="HFG20706.1"/>
    </source>
</evidence>
<dbReference type="AlphaFoldDB" id="A0A7C3DDD8"/>
<reference evidence="2" key="1">
    <citation type="journal article" date="2020" name="mSystems">
        <title>Genome- and Community-Level Interaction Insights into Carbon Utilization and Element Cycling Functions of Hydrothermarchaeota in Hydrothermal Sediment.</title>
        <authorList>
            <person name="Zhou Z."/>
            <person name="Liu Y."/>
            <person name="Xu W."/>
            <person name="Pan J."/>
            <person name="Luo Z.H."/>
            <person name="Li M."/>
        </authorList>
    </citation>
    <scope>NUCLEOTIDE SEQUENCE [LARGE SCALE GENOMIC DNA]</scope>
    <source>
        <strain evidence="2">SpSt-524</strain>
    </source>
</reference>
<comment type="caution">
    <text evidence="2">The sequence shown here is derived from an EMBL/GenBank/DDBJ whole genome shotgun (WGS) entry which is preliminary data.</text>
</comment>
<gene>
    <name evidence="2" type="ORF">ENS82_08315</name>
</gene>
<keyword evidence="1" id="KW-0472">Membrane</keyword>
<feature type="transmembrane region" description="Helical" evidence="1">
    <location>
        <begin position="93"/>
        <end position="113"/>
    </location>
</feature>
<organism evidence="2">
    <name type="scientific">Meiothermus ruber</name>
    <dbReference type="NCBI Taxonomy" id="277"/>
    <lineage>
        <taxon>Bacteria</taxon>
        <taxon>Thermotogati</taxon>
        <taxon>Deinococcota</taxon>
        <taxon>Deinococci</taxon>
        <taxon>Thermales</taxon>
        <taxon>Thermaceae</taxon>
        <taxon>Meiothermus</taxon>
    </lineage>
</organism>
<keyword evidence="1" id="KW-0812">Transmembrane</keyword>
<name>A0A7C3DDD8_MEIRU</name>
<feature type="transmembrane region" description="Helical" evidence="1">
    <location>
        <begin position="68"/>
        <end position="87"/>
    </location>
</feature>
<accession>A0A7C3DDD8</accession>
<feature type="transmembrane region" description="Helical" evidence="1">
    <location>
        <begin position="27"/>
        <end position="48"/>
    </location>
</feature>